<gene>
    <name evidence="2" type="ORF">K458DRAFT_397637</name>
</gene>
<feature type="region of interest" description="Disordered" evidence="1">
    <location>
        <begin position="1"/>
        <end position="58"/>
    </location>
</feature>
<dbReference type="AlphaFoldDB" id="A0A6G1IC27"/>
<name>A0A6G1IC27_9PLEO</name>
<reference evidence="2" key="1">
    <citation type="journal article" date="2020" name="Stud. Mycol.">
        <title>101 Dothideomycetes genomes: a test case for predicting lifestyles and emergence of pathogens.</title>
        <authorList>
            <person name="Haridas S."/>
            <person name="Albert R."/>
            <person name="Binder M."/>
            <person name="Bloem J."/>
            <person name="Labutti K."/>
            <person name="Salamov A."/>
            <person name="Andreopoulos B."/>
            <person name="Baker S."/>
            <person name="Barry K."/>
            <person name="Bills G."/>
            <person name="Bluhm B."/>
            <person name="Cannon C."/>
            <person name="Castanera R."/>
            <person name="Culley D."/>
            <person name="Daum C."/>
            <person name="Ezra D."/>
            <person name="Gonzalez J."/>
            <person name="Henrissat B."/>
            <person name="Kuo A."/>
            <person name="Liang C."/>
            <person name="Lipzen A."/>
            <person name="Lutzoni F."/>
            <person name="Magnuson J."/>
            <person name="Mondo S."/>
            <person name="Nolan M."/>
            <person name="Ohm R."/>
            <person name="Pangilinan J."/>
            <person name="Park H.-J."/>
            <person name="Ramirez L."/>
            <person name="Alfaro M."/>
            <person name="Sun H."/>
            <person name="Tritt A."/>
            <person name="Yoshinaga Y."/>
            <person name="Zwiers L.-H."/>
            <person name="Turgeon B."/>
            <person name="Goodwin S."/>
            <person name="Spatafora J."/>
            <person name="Crous P."/>
            <person name="Grigoriev I."/>
        </authorList>
    </citation>
    <scope>NUCLEOTIDE SEQUENCE</scope>
    <source>
        <strain evidence="2">CBS 122367</strain>
    </source>
</reference>
<evidence type="ECO:0000256" key="1">
    <source>
        <dbReference type="SAM" id="MobiDB-lite"/>
    </source>
</evidence>
<evidence type="ECO:0000313" key="2">
    <source>
        <dbReference type="EMBL" id="KAF2675756.1"/>
    </source>
</evidence>
<feature type="region of interest" description="Disordered" evidence="1">
    <location>
        <begin position="75"/>
        <end position="102"/>
    </location>
</feature>
<feature type="compositionally biased region" description="Polar residues" evidence="1">
    <location>
        <begin position="75"/>
        <end position="84"/>
    </location>
</feature>
<dbReference type="OrthoDB" id="2156052at2759"/>
<organism evidence="2 3">
    <name type="scientific">Lentithecium fluviatile CBS 122367</name>
    <dbReference type="NCBI Taxonomy" id="1168545"/>
    <lineage>
        <taxon>Eukaryota</taxon>
        <taxon>Fungi</taxon>
        <taxon>Dikarya</taxon>
        <taxon>Ascomycota</taxon>
        <taxon>Pezizomycotina</taxon>
        <taxon>Dothideomycetes</taxon>
        <taxon>Pleosporomycetidae</taxon>
        <taxon>Pleosporales</taxon>
        <taxon>Massarineae</taxon>
        <taxon>Lentitheciaceae</taxon>
        <taxon>Lentithecium</taxon>
    </lineage>
</organism>
<protein>
    <submittedName>
        <fullName evidence="2">Uncharacterized protein</fullName>
    </submittedName>
</protein>
<sequence length="102" mass="11980">MAEQSPDYKKLFLEEQRRREAAEKAQKEEQRRREEEQRKREAAEHVQDRAEEKKRKTTLPEFLDAYHTHLHSGLTVQTNTTLSTRGDPANATNKLPPENLVL</sequence>
<proteinExistence type="predicted"/>
<keyword evidence="3" id="KW-1185">Reference proteome</keyword>
<dbReference type="EMBL" id="MU005649">
    <property type="protein sequence ID" value="KAF2675756.1"/>
    <property type="molecule type" value="Genomic_DNA"/>
</dbReference>
<accession>A0A6G1IC27</accession>
<feature type="compositionally biased region" description="Basic and acidic residues" evidence="1">
    <location>
        <begin position="1"/>
        <end position="54"/>
    </location>
</feature>
<dbReference type="Proteomes" id="UP000799291">
    <property type="component" value="Unassembled WGS sequence"/>
</dbReference>
<evidence type="ECO:0000313" key="3">
    <source>
        <dbReference type="Proteomes" id="UP000799291"/>
    </source>
</evidence>